<comment type="caution">
    <text evidence="4">The sequence shown here is derived from an EMBL/GenBank/DDBJ whole genome shotgun (WGS) entry which is preliminary data.</text>
</comment>
<name>A0ABV2BSX4_9GAMM</name>
<dbReference type="SUPFAM" id="SSF51556">
    <property type="entry name" value="Metallo-dependent hydrolases"/>
    <property type="match status" value="1"/>
</dbReference>
<evidence type="ECO:0000259" key="3">
    <source>
        <dbReference type="Pfam" id="PF01979"/>
    </source>
</evidence>
<dbReference type="Pfam" id="PF26549">
    <property type="entry name" value="Tricorn_N"/>
    <property type="match status" value="1"/>
</dbReference>
<dbReference type="Gene3D" id="2.120.10.30">
    <property type="entry name" value="TolB, C-terminal domain"/>
    <property type="match status" value="3"/>
</dbReference>
<accession>A0ABV2BSX4</accession>
<dbReference type="Gene3D" id="1.20.58.520">
    <property type="entry name" value="Amidohydrolase"/>
    <property type="match status" value="1"/>
</dbReference>
<protein>
    <submittedName>
        <fullName evidence="4">Amidohydrolase family protein</fullName>
    </submittedName>
</protein>
<dbReference type="InterPro" id="IPR032466">
    <property type="entry name" value="Metal_Hydrolase"/>
</dbReference>
<organism evidence="4 5">
    <name type="scientific">Aliikangiella maris</name>
    <dbReference type="NCBI Taxonomy" id="3162458"/>
    <lineage>
        <taxon>Bacteria</taxon>
        <taxon>Pseudomonadati</taxon>
        <taxon>Pseudomonadota</taxon>
        <taxon>Gammaproteobacteria</taxon>
        <taxon>Oceanospirillales</taxon>
        <taxon>Pleioneaceae</taxon>
        <taxon>Aliikangiella</taxon>
    </lineage>
</organism>
<dbReference type="InterPro" id="IPR011659">
    <property type="entry name" value="WD40"/>
</dbReference>
<dbReference type="EMBL" id="JBEVCJ010000006">
    <property type="protein sequence ID" value="MET1254996.1"/>
    <property type="molecule type" value="Genomic_DNA"/>
</dbReference>
<sequence length="1057" mass="118104">MKKLMLLTCALLSSQLSIAQESQDKKPQWDVNNPPGVAYEATIDVTEGTWMNVTISPDGKTLVFDLLGDLYRLPIKGGQAVALTHSIAWEMQPQFSPDGKHIAFTSDAGGGDNIWVMDSDGTNLKQITKESFRLLNSPTWSPDGQYIAARKHFTSRRSLGAGEIWLYHLSGGKGLQLNSRPNDQKDLGEPVFSPKGDKVYFSRDSTPGKVFEYSKDSNDIIYEIFSVDRQSGKIAKEVSGFGGSVRPTPSPNGKYLAFVRRIRNQSSIFLKDLSTGQEFPIYQKLDRDMQETWAIHGVYPTLAWTPDSQNLIFWAGGKIQQLNTTTQVAKEIPFSVKTTKSMRKAVTRKVDPAPEKFDTQMLRWVQVSPDGDQVIFQALGQLYSKSLPNGKPKRLTKAKDEFEFYPAFSADGKWIVYSTWNDQNQGHIKKVRARGGSGDKLTQQPGKYISPQFSSDGKSIVYEKINGGSLLKPEYNQDPGIYLLDMKREKTYRVTDYGSSPFFAKDGQRIYVSRTVNDKSELVSIDLNGQDPISHVSTQFATEFSLSPKQDYLAFRERYQLYIAPFTFAAKAIDLSPKATNLPVLPISGDGGQYISWSNEGSQVHWSLGASLHSLQLPSPLKWQSLKDEISPKVTQLGFNVSSDIPRGNTLLTGAQIITMHGDEVISQGDILISGNRIKAVGKTGTLSVPDNTKRIDVRGKTIMPGIVDAHWHGRQGRSQLTPQQNWYNLATLAFGVTTIHDPSNNTAEIFSAAEMARAGKLVAPRIFSTGTILYGAKHYITAEVDNLNDATKHLKRLKSQGAFSVKSYNQPRRDQRQQILEAARQNEMLVMPEGGSTLQHNLTMIVDGHTGIEHAIPPANVYADIKQLWSQSQTAYTPTLVVAYGGIWGEHYWYQHQEVWKHPILSKYVPKSVLYPRSIRRRLAPEADYNHFNTARVAAELQDLGVNVQLGAHGQREGLGAHWEMWMFAQGGMTPLEVIRAATLDSARYLGMEQQIGSLEVDKLADLVILDSDPLTDIYQTDKVNMVMLNGRLYDSQTMNEIGNHPKSRKKLYFEE</sequence>
<reference evidence="4 5" key="1">
    <citation type="submission" date="2024-06" db="EMBL/GenBank/DDBJ databases">
        <authorList>
            <person name="Li F."/>
        </authorList>
    </citation>
    <scope>NUCLEOTIDE SEQUENCE [LARGE SCALE GENOMIC DNA]</scope>
    <source>
        <strain evidence="4 5">GXAS 311</strain>
    </source>
</reference>
<proteinExistence type="inferred from homology"/>
<evidence type="ECO:0000256" key="2">
    <source>
        <dbReference type="SAM" id="SignalP"/>
    </source>
</evidence>
<gene>
    <name evidence="4" type="ORF">ABVT43_07665</name>
</gene>
<dbReference type="SUPFAM" id="SSF82171">
    <property type="entry name" value="DPP6 N-terminal domain-like"/>
    <property type="match status" value="2"/>
</dbReference>
<dbReference type="PANTHER" id="PTHR36842">
    <property type="entry name" value="PROTEIN TOLB HOMOLOG"/>
    <property type="match status" value="1"/>
</dbReference>
<dbReference type="Pfam" id="PF07676">
    <property type="entry name" value="PD40"/>
    <property type="match status" value="3"/>
</dbReference>
<dbReference type="InterPro" id="IPR006680">
    <property type="entry name" value="Amidohydro-rel"/>
</dbReference>
<dbReference type="RefSeq" id="WP_353895579.1">
    <property type="nucleotide sequence ID" value="NZ_JBEVCJ010000006.1"/>
</dbReference>
<evidence type="ECO:0000256" key="1">
    <source>
        <dbReference type="ARBA" id="ARBA00009820"/>
    </source>
</evidence>
<dbReference type="Gene3D" id="3.40.50.10910">
    <property type="entry name" value="Amidohydrolase"/>
    <property type="match status" value="1"/>
</dbReference>
<dbReference type="InterPro" id="IPR011042">
    <property type="entry name" value="6-blade_b-propeller_TolB-like"/>
</dbReference>
<dbReference type="InterPro" id="IPR011059">
    <property type="entry name" value="Metal-dep_hydrolase_composite"/>
</dbReference>
<dbReference type="Gene3D" id="2.30.40.10">
    <property type="entry name" value="Urease, subunit C, domain 1"/>
    <property type="match status" value="1"/>
</dbReference>
<keyword evidence="2" id="KW-0732">Signal</keyword>
<dbReference type="Pfam" id="PF01979">
    <property type="entry name" value="Amidohydro_1"/>
    <property type="match status" value="1"/>
</dbReference>
<evidence type="ECO:0000313" key="5">
    <source>
        <dbReference type="Proteomes" id="UP001548189"/>
    </source>
</evidence>
<feature type="chain" id="PRO_5045964297" evidence="2">
    <location>
        <begin position="20"/>
        <end position="1057"/>
    </location>
</feature>
<dbReference type="Proteomes" id="UP001548189">
    <property type="component" value="Unassembled WGS sequence"/>
</dbReference>
<dbReference type="SUPFAM" id="SSF51338">
    <property type="entry name" value="Composite domain of metallo-dependent hydrolases"/>
    <property type="match status" value="1"/>
</dbReference>
<feature type="domain" description="Amidohydrolase-related" evidence="3">
    <location>
        <begin position="702"/>
        <end position="1034"/>
    </location>
</feature>
<dbReference type="PANTHER" id="PTHR36842:SF1">
    <property type="entry name" value="PROTEIN TOLB"/>
    <property type="match status" value="1"/>
</dbReference>
<dbReference type="Gene3D" id="3.30.110.90">
    <property type="entry name" value="Amidohydrolase"/>
    <property type="match status" value="1"/>
</dbReference>
<evidence type="ECO:0000313" key="4">
    <source>
        <dbReference type="EMBL" id="MET1254996.1"/>
    </source>
</evidence>
<keyword evidence="5" id="KW-1185">Reference proteome</keyword>
<feature type="signal peptide" evidence="2">
    <location>
        <begin position="1"/>
        <end position="19"/>
    </location>
</feature>
<comment type="similarity">
    <text evidence="1">Belongs to the TolB family.</text>
</comment>